<evidence type="ECO:0000313" key="2">
    <source>
        <dbReference type="Proteomes" id="UP000095237"/>
    </source>
</evidence>
<protein>
    <submittedName>
        <fullName evidence="1">Uncharacterized protein</fullName>
    </submittedName>
</protein>
<comment type="caution">
    <text evidence="1">The sequence shown here is derived from an EMBL/GenBank/DDBJ whole genome shotgun (WGS) entry which is preliminary data.</text>
</comment>
<name>A0A1E5IFP0_ENDTX</name>
<evidence type="ECO:0000313" key="1">
    <source>
        <dbReference type="EMBL" id="OEG69316.1"/>
    </source>
</evidence>
<accession>A0A1E5IFP0</accession>
<proteinExistence type="predicted"/>
<gene>
    <name evidence="1" type="ORF">ATZ36_10190</name>
</gene>
<sequence>MKMLKCIIFLLVIVFFFDACSVTYPKNDIEQSLEKLVKKECNQDSKSYLVGRTLYLDMKLDEIISADDKTVSQAIRKIVLAVFAAGRVVLSSDSDIKYIVVTAYNS</sequence>
<dbReference type="AlphaFoldDB" id="A0A1E5IFP0"/>
<dbReference type="EMBL" id="LNVX01000763">
    <property type="protein sequence ID" value="OEG69316.1"/>
    <property type="molecule type" value="Genomic_DNA"/>
</dbReference>
<reference evidence="1 2" key="1">
    <citation type="submission" date="2015-11" db="EMBL/GenBank/DDBJ databases">
        <title>Evidence for parallel genomic evolution in an endosymbiosis of termite gut flagellates.</title>
        <authorList>
            <person name="Zheng H."/>
        </authorList>
    </citation>
    <scope>NUCLEOTIDE SEQUENCE [LARGE SCALE GENOMIC DNA]</scope>
    <source>
        <strain evidence="1 2">CET450</strain>
    </source>
</reference>
<organism evidence="1 2">
    <name type="scientific">Endomicrobium trichonymphae</name>
    <dbReference type="NCBI Taxonomy" id="1408204"/>
    <lineage>
        <taxon>Bacteria</taxon>
        <taxon>Pseudomonadati</taxon>
        <taxon>Elusimicrobiota</taxon>
        <taxon>Endomicrobiia</taxon>
        <taxon>Endomicrobiales</taxon>
        <taxon>Endomicrobiaceae</taxon>
        <taxon>Candidatus Endomicrobiellum</taxon>
    </lineage>
</organism>
<dbReference type="Proteomes" id="UP000095237">
    <property type="component" value="Unassembled WGS sequence"/>
</dbReference>
<keyword evidence="2" id="KW-1185">Reference proteome</keyword>